<evidence type="ECO:0000313" key="3">
    <source>
        <dbReference type="Proteomes" id="UP000316217"/>
    </source>
</evidence>
<protein>
    <submittedName>
        <fullName evidence="2">Uncharacterized protein</fullName>
    </submittedName>
</protein>
<keyword evidence="1" id="KW-0812">Transmembrane</keyword>
<evidence type="ECO:0000256" key="1">
    <source>
        <dbReference type="SAM" id="Phobius"/>
    </source>
</evidence>
<dbReference type="EMBL" id="RXII01000084">
    <property type="protein sequence ID" value="RZN60736.1"/>
    <property type="molecule type" value="Genomic_DNA"/>
</dbReference>
<feature type="transmembrane region" description="Helical" evidence="1">
    <location>
        <begin position="42"/>
        <end position="69"/>
    </location>
</feature>
<dbReference type="AlphaFoldDB" id="A0A520KJ46"/>
<name>A0A520KJ46_9CREN</name>
<evidence type="ECO:0000313" key="2">
    <source>
        <dbReference type="EMBL" id="RZN60736.1"/>
    </source>
</evidence>
<organism evidence="2 3">
    <name type="scientific">Candidatus Methanodesulfokora washburnensis</name>
    <dbReference type="NCBI Taxonomy" id="2478471"/>
    <lineage>
        <taxon>Archaea</taxon>
        <taxon>Thermoproteota</taxon>
        <taxon>Candidatus Korarchaeia</taxon>
        <taxon>Candidatus Korarchaeia incertae sedis</taxon>
        <taxon>Candidatus Methanodesulfokora</taxon>
    </lineage>
</organism>
<accession>A0A520KJ46</accession>
<gene>
    <name evidence="2" type="ORF">EF810_05425</name>
</gene>
<keyword evidence="1" id="KW-1133">Transmembrane helix</keyword>
<comment type="caution">
    <text evidence="2">The sequence shown here is derived from an EMBL/GenBank/DDBJ whole genome shotgun (WGS) entry which is preliminary data.</text>
</comment>
<proteinExistence type="predicted"/>
<reference evidence="2 3" key="1">
    <citation type="journal article" date="2019" name="Nat. Microbiol.">
        <title>Wide diversity of methane and short-chain alkane metabolisms in uncultured archaea.</title>
        <authorList>
            <person name="Borrel G."/>
            <person name="Adam P.S."/>
            <person name="McKay L.J."/>
            <person name="Chen L.X."/>
            <person name="Sierra-Garcia I.N."/>
            <person name="Sieber C.M."/>
            <person name="Letourneur Q."/>
            <person name="Ghozlane A."/>
            <person name="Andersen G.L."/>
            <person name="Li W.J."/>
            <person name="Hallam S.J."/>
            <person name="Muyzer G."/>
            <person name="de Oliveira V.M."/>
            <person name="Inskeep W.P."/>
            <person name="Banfield J.F."/>
            <person name="Gribaldo S."/>
        </authorList>
    </citation>
    <scope>NUCLEOTIDE SEQUENCE [LARGE SCALE GENOMIC DNA]</scope>
    <source>
        <strain evidence="2">NM4</strain>
    </source>
</reference>
<dbReference type="Proteomes" id="UP000316217">
    <property type="component" value="Unassembled WGS sequence"/>
</dbReference>
<feature type="transmembrane region" description="Helical" evidence="1">
    <location>
        <begin position="6"/>
        <end position="22"/>
    </location>
</feature>
<keyword evidence="1" id="KW-0472">Membrane</keyword>
<sequence>MTDILLLILLFLSLGFIILANLKKKERKVKIATLGCFIGAELILMMMVLSPIIMMILLIFAFLVIAYLLEKT</sequence>